<dbReference type="EMBL" id="SAWY01000036">
    <property type="protein sequence ID" value="TPH13363.1"/>
    <property type="molecule type" value="Genomic_DNA"/>
</dbReference>
<dbReference type="AlphaFoldDB" id="A0A502KUM3"/>
<evidence type="ECO:0000313" key="2">
    <source>
        <dbReference type="EMBL" id="TPH13363.1"/>
    </source>
</evidence>
<organism evidence="2 3">
    <name type="scientific">Litorilituus lipolyticus</name>
    <dbReference type="NCBI Taxonomy" id="2491017"/>
    <lineage>
        <taxon>Bacteria</taxon>
        <taxon>Pseudomonadati</taxon>
        <taxon>Pseudomonadota</taxon>
        <taxon>Gammaproteobacteria</taxon>
        <taxon>Alteromonadales</taxon>
        <taxon>Colwelliaceae</taxon>
        <taxon>Litorilituus</taxon>
    </lineage>
</organism>
<evidence type="ECO:0000313" key="3">
    <source>
        <dbReference type="Proteomes" id="UP000315303"/>
    </source>
</evidence>
<keyword evidence="1" id="KW-0812">Transmembrane</keyword>
<feature type="transmembrane region" description="Helical" evidence="1">
    <location>
        <begin position="18"/>
        <end position="39"/>
    </location>
</feature>
<comment type="caution">
    <text evidence="2">The sequence shown here is derived from an EMBL/GenBank/DDBJ whole genome shotgun (WGS) entry which is preliminary data.</text>
</comment>
<reference evidence="2 3" key="1">
    <citation type="submission" date="2019-01" db="EMBL/GenBank/DDBJ databases">
        <title>Litorilituus lipolytica sp. nov., isolated from intertidal sand of the Yellow Sea in China.</title>
        <authorList>
            <person name="Liu A."/>
        </authorList>
    </citation>
    <scope>NUCLEOTIDE SEQUENCE [LARGE SCALE GENOMIC DNA]</scope>
    <source>
        <strain evidence="2 3">RZ04</strain>
    </source>
</reference>
<keyword evidence="3" id="KW-1185">Reference proteome</keyword>
<gene>
    <name evidence="2" type="ORF">EPA86_14325</name>
</gene>
<dbReference type="Proteomes" id="UP000315303">
    <property type="component" value="Unassembled WGS sequence"/>
</dbReference>
<dbReference type="RefSeq" id="WP_140604782.1">
    <property type="nucleotide sequence ID" value="NZ_SAWY01000036.1"/>
</dbReference>
<sequence length="84" mass="9597">MLFILEKLGQNPQASMKIFVRGLGLFALGLCLIAMGYFFHYAWQMAGIIVLAIACAVALWGYIGIFANRWYHILTRHNPDRHNK</sequence>
<keyword evidence="1" id="KW-0472">Membrane</keyword>
<name>A0A502KUM3_9GAMM</name>
<proteinExistence type="predicted"/>
<protein>
    <submittedName>
        <fullName evidence="2">Uncharacterized protein</fullName>
    </submittedName>
</protein>
<feature type="transmembrane region" description="Helical" evidence="1">
    <location>
        <begin position="45"/>
        <end position="67"/>
    </location>
</feature>
<dbReference type="OrthoDB" id="6332833at2"/>
<keyword evidence="1" id="KW-1133">Transmembrane helix</keyword>
<accession>A0A502KUM3</accession>
<evidence type="ECO:0000256" key="1">
    <source>
        <dbReference type="SAM" id="Phobius"/>
    </source>
</evidence>